<name>A0A0M3KFP4_ANISI</name>
<evidence type="ECO:0000313" key="2">
    <source>
        <dbReference type="EMBL" id="VDK68058.1"/>
    </source>
</evidence>
<evidence type="ECO:0000259" key="1">
    <source>
        <dbReference type="SMART" id="SM01124"/>
    </source>
</evidence>
<evidence type="ECO:0000313" key="3">
    <source>
        <dbReference type="Proteomes" id="UP000267096"/>
    </source>
</evidence>
<dbReference type="InterPro" id="IPR007708">
    <property type="entry name" value="DBR1_C"/>
</dbReference>
<protein>
    <submittedName>
        <fullName evidence="4">Lariat debranching enzyme (inferred by orthology to a C. elegans protein)</fullName>
    </submittedName>
</protein>
<evidence type="ECO:0000313" key="4">
    <source>
        <dbReference type="WBParaSite" id="ASIM_0001980501-mRNA-1"/>
    </source>
</evidence>
<dbReference type="WBParaSite" id="ASIM_0001980501-mRNA-1">
    <property type="protein sequence ID" value="ASIM_0001980501-mRNA-1"/>
    <property type="gene ID" value="ASIM_0001980501"/>
</dbReference>
<proteinExistence type="predicted"/>
<feature type="domain" description="Lariat debranching enzyme C-terminal" evidence="1">
    <location>
        <begin position="182"/>
        <end position="350"/>
    </location>
</feature>
<gene>
    <name evidence="2" type="ORF">ASIM_LOCUS19192</name>
</gene>
<dbReference type="SUPFAM" id="SSF56300">
    <property type="entry name" value="Metallo-dependent phosphatases"/>
    <property type="match status" value="1"/>
</dbReference>
<reference evidence="4" key="1">
    <citation type="submission" date="2017-02" db="UniProtKB">
        <authorList>
            <consortium name="WormBaseParasite"/>
        </authorList>
    </citation>
    <scope>IDENTIFICATION</scope>
</reference>
<dbReference type="Proteomes" id="UP000267096">
    <property type="component" value="Unassembled WGS sequence"/>
</dbReference>
<dbReference type="PANTHER" id="PTHR12849:SF0">
    <property type="entry name" value="LARIAT DEBRANCHING ENZYME"/>
    <property type="match status" value="1"/>
</dbReference>
<dbReference type="GO" id="GO:0005634">
    <property type="term" value="C:nucleus"/>
    <property type="evidence" value="ECO:0007669"/>
    <property type="project" value="TreeGrafter"/>
</dbReference>
<dbReference type="Pfam" id="PF05011">
    <property type="entry name" value="DBR1"/>
    <property type="match status" value="1"/>
</dbReference>
<dbReference type="GO" id="GO:0000398">
    <property type="term" value="P:mRNA splicing, via spliceosome"/>
    <property type="evidence" value="ECO:0007669"/>
    <property type="project" value="TreeGrafter"/>
</dbReference>
<dbReference type="InterPro" id="IPR029052">
    <property type="entry name" value="Metallo-depent_PP-like"/>
</dbReference>
<dbReference type="GO" id="GO:0008419">
    <property type="term" value="F:RNA lariat debranching enzyme activity"/>
    <property type="evidence" value="ECO:0007669"/>
    <property type="project" value="TreeGrafter"/>
</dbReference>
<sequence length="452" mass="51697">MNKLKTAPILTIFIGGNHEASGYLQELPNGGWVAPNIYYMGHANCINFAGIRIAGLSGIFNKHHYHMGHWERPPFDEYGSAVSVYHVRAVDVFRLKQLQPRNDDKSGPIDVMLSHDWPAGITDYGNVDDLLRRKPFFKEDIQKNTLGNPATMCLVHELRPRYWLAAHLHCKFAALIAHSDSTESESNKENVTRFLSLDKPLPRRHFIQILEFDVDEDADLNLSYDPTWLAILKATDSFTDASKRVSYSRSLLFLIVDSSRICVVLHYMPSRGHSSVDEMSSDAERCDYRPTKEELDHIDRLFNGHFTIPLNFRQTAPPHSATEPFKHTEFYYRNPQSMEFCSKLGIRDLNEILCAQSANGVGTAFYLMPNDDSKQQDNTSAIQSSCTDSEVRICCNYICRVFSLFVITDNWIADNILIVRLFKEFEDGLDFKIDRGRRSSPIRIDSDQLKSE</sequence>
<dbReference type="SMART" id="SM01124">
    <property type="entry name" value="DBR1"/>
    <property type="match status" value="1"/>
</dbReference>
<organism evidence="4">
    <name type="scientific">Anisakis simplex</name>
    <name type="common">Herring worm</name>
    <dbReference type="NCBI Taxonomy" id="6269"/>
    <lineage>
        <taxon>Eukaryota</taxon>
        <taxon>Metazoa</taxon>
        <taxon>Ecdysozoa</taxon>
        <taxon>Nematoda</taxon>
        <taxon>Chromadorea</taxon>
        <taxon>Rhabditida</taxon>
        <taxon>Spirurina</taxon>
        <taxon>Ascaridomorpha</taxon>
        <taxon>Ascaridoidea</taxon>
        <taxon>Anisakidae</taxon>
        <taxon>Anisakis</taxon>
        <taxon>Anisakis simplex complex</taxon>
    </lineage>
</organism>
<keyword evidence="3" id="KW-1185">Reference proteome</keyword>
<dbReference type="PANTHER" id="PTHR12849">
    <property type="entry name" value="RNA LARIAT DEBRANCHING ENZYME"/>
    <property type="match status" value="1"/>
</dbReference>
<dbReference type="AlphaFoldDB" id="A0A0M3KFP4"/>
<dbReference type="OrthoDB" id="407609at2759"/>
<dbReference type="EMBL" id="UYRR01036793">
    <property type="protein sequence ID" value="VDK68058.1"/>
    <property type="molecule type" value="Genomic_DNA"/>
</dbReference>
<accession>A0A0M3KFP4</accession>
<reference evidence="2 3" key="2">
    <citation type="submission" date="2018-11" db="EMBL/GenBank/DDBJ databases">
        <authorList>
            <consortium name="Pathogen Informatics"/>
        </authorList>
    </citation>
    <scope>NUCLEOTIDE SEQUENCE [LARGE SCALE GENOMIC DNA]</scope>
</reference>